<dbReference type="EMBL" id="JACHIO010000001">
    <property type="protein sequence ID" value="MBB5061902.1"/>
    <property type="molecule type" value="Genomic_DNA"/>
</dbReference>
<proteinExistence type="predicted"/>
<evidence type="ECO:0000259" key="6">
    <source>
        <dbReference type="PROSITE" id="PS50113"/>
    </source>
</evidence>
<evidence type="ECO:0000256" key="2">
    <source>
        <dbReference type="ARBA" id="ARBA00022643"/>
    </source>
</evidence>
<dbReference type="Gene3D" id="3.30.450.20">
    <property type="entry name" value="PAS domain"/>
    <property type="match status" value="1"/>
</dbReference>
<keyword evidence="3" id="KW-0157">Chromophore</keyword>
<dbReference type="AlphaFoldDB" id="A0A7W7ZLF8"/>
<dbReference type="PANTHER" id="PTHR47429">
    <property type="entry name" value="PROTEIN TWIN LOV 1"/>
    <property type="match status" value="1"/>
</dbReference>
<feature type="coiled-coil region" evidence="4">
    <location>
        <begin position="176"/>
        <end position="203"/>
    </location>
</feature>
<dbReference type="InterPro" id="IPR035965">
    <property type="entry name" value="PAS-like_dom_sf"/>
</dbReference>
<name>A0A7W7ZLF8_9BACT</name>
<evidence type="ECO:0000256" key="4">
    <source>
        <dbReference type="SAM" id="Coils"/>
    </source>
</evidence>
<keyword evidence="4" id="KW-0175">Coiled coil</keyword>
<comment type="caution">
    <text evidence="7">The sequence shown here is derived from an EMBL/GenBank/DDBJ whole genome shotgun (WGS) entry which is preliminary data.</text>
</comment>
<sequence length="212" mass="23914">MSNRLNINVDAIKKRLNSPDELLEPAGERAATLSENENERFSKAIQALQKASPALEVLVSAVEHAHDAIIVTEAGQLDPPGPRIVYVNETFTKTTGYTFDEAFGRSPRMLHGPKTDRAALDRIRKALTCGESIRIELVNYRKDGSEFNVDLSIAPMKDENGWFSHFVSIRRDVTERDYLRKRLQESEDRVRALTEAIPQLSETAIIPKQIKQ</sequence>
<dbReference type="PROSITE" id="PS50113">
    <property type="entry name" value="PAC"/>
    <property type="match status" value="1"/>
</dbReference>
<dbReference type="RefSeq" id="WP_184252432.1">
    <property type="nucleotide sequence ID" value="NZ_JACHIO010000001.1"/>
</dbReference>
<dbReference type="SMART" id="SM00086">
    <property type="entry name" value="PAC"/>
    <property type="match status" value="1"/>
</dbReference>
<evidence type="ECO:0000313" key="8">
    <source>
        <dbReference type="Proteomes" id="UP000584867"/>
    </source>
</evidence>
<dbReference type="InterPro" id="IPR001610">
    <property type="entry name" value="PAC"/>
</dbReference>
<dbReference type="InterPro" id="IPR000014">
    <property type="entry name" value="PAS"/>
</dbReference>
<evidence type="ECO:0000256" key="3">
    <source>
        <dbReference type="ARBA" id="ARBA00022991"/>
    </source>
</evidence>
<protein>
    <submittedName>
        <fullName evidence="7">PAS domain S-box-containing protein</fullName>
    </submittedName>
</protein>
<evidence type="ECO:0000313" key="7">
    <source>
        <dbReference type="EMBL" id="MBB5061902.1"/>
    </source>
</evidence>
<feature type="domain" description="PAC" evidence="6">
    <location>
        <begin position="131"/>
        <end position="185"/>
    </location>
</feature>
<dbReference type="Pfam" id="PF13426">
    <property type="entry name" value="PAS_9"/>
    <property type="match status" value="1"/>
</dbReference>
<dbReference type="Proteomes" id="UP000584867">
    <property type="component" value="Unassembled WGS sequence"/>
</dbReference>
<evidence type="ECO:0000259" key="5">
    <source>
        <dbReference type="PROSITE" id="PS50112"/>
    </source>
</evidence>
<dbReference type="SUPFAM" id="SSF55785">
    <property type="entry name" value="PYP-like sensor domain (PAS domain)"/>
    <property type="match status" value="1"/>
</dbReference>
<feature type="domain" description="PAS" evidence="5">
    <location>
        <begin position="54"/>
        <end position="130"/>
    </location>
</feature>
<evidence type="ECO:0000256" key="1">
    <source>
        <dbReference type="ARBA" id="ARBA00022630"/>
    </source>
</evidence>
<accession>A0A7W7ZLF8</accession>
<keyword evidence="1" id="KW-0285">Flavoprotein</keyword>
<dbReference type="PROSITE" id="PS50112">
    <property type="entry name" value="PAS"/>
    <property type="match status" value="1"/>
</dbReference>
<dbReference type="NCBIfam" id="TIGR00229">
    <property type="entry name" value="sensory_box"/>
    <property type="match status" value="1"/>
</dbReference>
<dbReference type="CDD" id="cd00130">
    <property type="entry name" value="PAS"/>
    <property type="match status" value="1"/>
</dbReference>
<keyword evidence="2" id="KW-0288">FMN</keyword>
<dbReference type="PANTHER" id="PTHR47429:SF2">
    <property type="entry name" value="PROTEIN TWIN LOV 1"/>
    <property type="match status" value="1"/>
</dbReference>
<dbReference type="InterPro" id="IPR000700">
    <property type="entry name" value="PAS-assoc_C"/>
</dbReference>
<reference evidence="7 8" key="1">
    <citation type="submission" date="2020-08" db="EMBL/GenBank/DDBJ databases">
        <title>Genomic Encyclopedia of Type Strains, Phase IV (KMG-V): Genome sequencing to study the core and pangenomes of soil and plant-associated prokaryotes.</title>
        <authorList>
            <person name="Whitman W."/>
        </authorList>
    </citation>
    <scope>NUCLEOTIDE SEQUENCE [LARGE SCALE GENOMIC DNA]</scope>
    <source>
        <strain evidence="7 8">X5P3</strain>
    </source>
</reference>
<gene>
    <name evidence="7" type="ORF">HDF15_000227</name>
</gene>
<organism evidence="7 8">
    <name type="scientific">Granulicella mallensis</name>
    <dbReference type="NCBI Taxonomy" id="940614"/>
    <lineage>
        <taxon>Bacteria</taxon>
        <taxon>Pseudomonadati</taxon>
        <taxon>Acidobacteriota</taxon>
        <taxon>Terriglobia</taxon>
        <taxon>Terriglobales</taxon>
        <taxon>Acidobacteriaceae</taxon>
        <taxon>Granulicella</taxon>
    </lineage>
</organism>